<organism evidence="1 2">
    <name type="scientific">Maribacter chungangensis</name>
    <dbReference type="NCBI Taxonomy" id="1069117"/>
    <lineage>
        <taxon>Bacteria</taxon>
        <taxon>Pseudomonadati</taxon>
        <taxon>Bacteroidota</taxon>
        <taxon>Flavobacteriia</taxon>
        <taxon>Flavobacteriales</taxon>
        <taxon>Flavobacteriaceae</taxon>
        <taxon>Maribacter</taxon>
    </lineage>
</organism>
<dbReference type="Proteomes" id="UP001597012">
    <property type="component" value="Unassembled WGS sequence"/>
</dbReference>
<dbReference type="EMBL" id="JBHTHY010000003">
    <property type="protein sequence ID" value="MFD0795986.1"/>
    <property type="molecule type" value="Genomic_DNA"/>
</dbReference>
<protein>
    <submittedName>
        <fullName evidence="1">Uncharacterized protein</fullName>
    </submittedName>
</protein>
<proteinExistence type="predicted"/>
<comment type="caution">
    <text evidence="1">The sequence shown here is derived from an EMBL/GenBank/DDBJ whole genome shotgun (WGS) entry which is preliminary data.</text>
</comment>
<name>A0ABW3AY66_9FLAO</name>
<accession>A0ABW3AY66</accession>
<sequence length="487" mass="57086">MKGILAIIDTLSEEERKEFLLRTKRKNRRTDVKNRELFQLIAAGKKSGLDVKLYGKPSKNAYHALCKRLQDSLIDFVASKSFSAETSEELSVLKLLLASRIFFEQKQPKIGFKTLAKSEKLAKQSDLYSILNEIYHTKIQYAHLSKTLVVEDIITSADENLKRFQREFQLNQAYAVIKSELRKEGAASKKVILKTFTKFDIEIDETLTYKSLYQLMELTAATATMQRDFKSVSPFMMEIYHVVNKKSHLSGKHRYYHILMLNLMAITAFRNKEFEASAQFTATMEVQMYEDNQKYTNRFLEKLTLLKALNTYYTGSPDVAFELLNGYKGRSLDISLLLVVCLFHQSRFADAYCTLRKFKHSDDWYTKKMGWVWVLKKNMIEILVLIELDKLDMVLLRLQRFKRHFSKKLKDIGEKRVLVFTGFVERYYENPKEVTSEQFQKSVENSFDWLGREQEDIFVLSFYAWLKAKMLGEDLYQVTLELVATKR</sequence>
<dbReference type="RefSeq" id="WP_379931657.1">
    <property type="nucleotide sequence ID" value="NZ_JBHTHY010000003.1"/>
</dbReference>
<keyword evidence="2" id="KW-1185">Reference proteome</keyword>
<evidence type="ECO:0000313" key="2">
    <source>
        <dbReference type="Proteomes" id="UP001597012"/>
    </source>
</evidence>
<gene>
    <name evidence="1" type="ORF">ACFQZJ_00825</name>
</gene>
<reference evidence="2" key="1">
    <citation type="journal article" date="2019" name="Int. J. Syst. Evol. Microbiol.">
        <title>The Global Catalogue of Microorganisms (GCM) 10K type strain sequencing project: providing services to taxonomists for standard genome sequencing and annotation.</title>
        <authorList>
            <consortium name="The Broad Institute Genomics Platform"/>
            <consortium name="The Broad Institute Genome Sequencing Center for Infectious Disease"/>
            <person name="Wu L."/>
            <person name="Ma J."/>
        </authorList>
    </citation>
    <scope>NUCLEOTIDE SEQUENCE [LARGE SCALE GENOMIC DNA]</scope>
    <source>
        <strain evidence="2">CCUG 61948</strain>
    </source>
</reference>
<evidence type="ECO:0000313" key="1">
    <source>
        <dbReference type="EMBL" id="MFD0795986.1"/>
    </source>
</evidence>